<reference evidence="2 3" key="1">
    <citation type="journal article" date="2012" name="G3 (Bethesda)">
        <title>Pichia sorbitophila, an interspecies yeast hybrid reveals early steps of genome resolution following polyploidization.</title>
        <authorList>
            <person name="Leh Louis V."/>
            <person name="Despons L."/>
            <person name="Friedrich A."/>
            <person name="Martin T."/>
            <person name="Durrens P."/>
            <person name="Casaregola S."/>
            <person name="Neuveglise C."/>
            <person name="Fairhead C."/>
            <person name="Marck C."/>
            <person name="Cruz J.A."/>
            <person name="Straub M.L."/>
            <person name="Kugler V."/>
            <person name="Sacerdot C."/>
            <person name="Uzunov Z."/>
            <person name="Thierry A."/>
            <person name="Weiss S."/>
            <person name="Bleykasten C."/>
            <person name="De Montigny J."/>
            <person name="Jacques N."/>
            <person name="Jung P."/>
            <person name="Lemaire M."/>
            <person name="Mallet S."/>
            <person name="Morel G."/>
            <person name="Richard G.F."/>
            <person name="Sarkar A."/>
            <person name="Savel G."/>
            <person name="Schacherer J."/>
            <person name="Seret M.L."/>
            <person name="Talla E."/>
            <person name="Samson G."/>
            <person name="Jubin C."/>
            <person name="Poulain J."/>
            <person name="Vacherie B."/>
            <person name="Barbe V."/>
            <person name="Pelletier E."/>
            <person name="Sherman D.J."/>
            <person name="Westhof E."/>
            <person name="Weissenbach J."/>
            <person name="Baret P.V."/>
            <person name="Wincker P."/>
            <person name="Gaillardin C."/>
            <person name="Dujon B."/>
            <person name="Souciet J.L."/>
        </authorList>
    </citation>
    <scope>NUCLEOTIDE SEQUENCE [LARGE SCALE GENOMIC DNA]</scope>
    <source>
        <strain evidence="3">ATCC MYA-4447 / BCRC 22081 / CBS 7064 / NBRC 10061 / NRRL Y-12695</strain>
    </source>
</reference>
<accession>G8YBJ6</accession>
<feature type="region of interest" description="Disordered" evidence="1">
    <location>
        <begin position="63"/>
        <end position="84"/>
    </location>
</feature>
<dbReference type="AlphaFoldDB" id="G8YBJ6"/>
<evidence type="ECO:0000313" key="2">
    <source>
        <dbReference type="EMBL" id="CCE82327.1"/>
    </source>
</evidence>
<evidence type="ECO:0000256" key="1">
    <source>
        <dbReference type="SAM" id="MobiDB-lite"/>
    </source>
</evidence>
<gene>
    <name evidence="2" type="primary">Piso0_002048</name>
    <name evidence="2" type="ORF">GNLVRS01_PISO0J03529g</name>
</gene>
<sequence>MITEDQNDYHEPFIDVDYIYVLKPDATPEYKPVHDTSASAPPMVFDEEEGSYQYHLLLDTNLMQGQSADGAGLTDEGPSENDDS</sequence>
<dbReference type="HOGENOM" id="CLU_2528238_0_0_1"/>
<evidence type="ECO:0000313" key="3">
    <source>
        <dbReference type="Proteomes" id="UP000005222"/>
    </source>
</evidence>
<keyword evidence="3" id="KW-1185">Reference proteome</keyword>
<proteinExistence type="predicted"/>
<protein>
    <submittedName>
        <fullName evidence="2">Piso0_002048 protein</fullName>
    </submittedName>
</protein>
<organism evidence="2 3">
    <name type="scientific">Pichia sorbitophila (strain ATCC MYA-4447 / BCRC 22081 / CBS 7064 / NBRC 10061 / NRRL Y-12695)</name>
    <name type="common">Hybrid yeast</name>
    <dbReference type="NCBI Taxonomy" id="559304"/>
    <lineage>
        <taxon>Eukaryota</taxon>
        <taxon>Fungi</taxon>
        <taxon>Dikarya</taxon>
        <taxon>Ascomycota</taxon>
        <taxon>Saccharomycotina</taxon>
        <taxon>Pichiomycetes</taxon>
        <taxon>Debaryomycetaceae</taxon>
        <taxon>Millerozyma</taxon>
    </lineage>
</organism>
<name>G8YBJ6_PICSO</name>
<dbReference type="EMBL" id="FO082050">
    <property type="protein sequence ID" value="CCE82327.1"/>
    <property type="molecule type" value="Genomic_DNA"/>
</dbReference>
<dbReference type="Proteomes" id="UP000005222">
    <property type="component" value="Chromosome J"/>
</dbReference>
<dbReference type="InParanoid" id="G8YBJ6"/>